<evidence type="ECO:0000313" key="2">
    <source>
        <dbReference type="Proteomes" id="UP000253790"/>
    </source>
</evidence>
<keyword evidence="2" id="KW-1185">Reference proteome</keyword>
<dbReference type="OrthoDB" id="3722887at2"/>
<dbReference type="Proteomes" id="UP000253790">
    <property type="component" value="Chromosome"/>
</dbReference>
<organism evidence="1 2">
    <name type="scientific">Ornithinimicrobium avium</name>
    <dbReference type="NCBI Taxonomy" id="2283195"/>
    <lineage>
        <taxon>Bacteria</taxon>
        <taxon>Bacillati</taxon>
        <taxon>Actinomycetota</taxon>
        <taxon>Actinomycetes</taxon>
        <taxon>Micrococcales</taxon>
        <taxon>Ornithinimicrobiaceae</taxon>
        <taxon>Ornithinimicrobium</taxon>
    </lineage>
</organism>
<accession>A0A345NKZ4</accession>
<proteinExistence type="predicted"/>
<protein>
    <submittedName>
        <fullName evidence="1">Uncharacterized protein</fullName>
    </submittedName>
</protein>
<dbReference type="KEGG" id="orn:DV701_05820"/>
<dbReference type="AlphaFoldDB" id="A0A345NKZ4"/>
<evidence type="ECO:0000313" key="1">
    <source>
        <dbReference type="EMBL" id="AXH95702.1"/>
    </source>
</evidence>
<sequence length="377" mass="40014">MTTQYAVAPPAPGSLGADVADRELLAYLDAMLRWRDRRRTELSALDQAAMELADPKDRAAVTPDVTLSMALWQAVADRVELLVATWDSGRVGESERRRITTLVWGTLEQPGSHGGAQALAVSLPEACRLSDSLASSLRSRLRLDGSDPDVAGRLRSLRQQVERIADQVALVPESRRGSAAAVYEELDGRLDDVEGRARRGADVGGLLGPLESRAASAERDLIVAASARAHAKADHAQATREVAELTARGEAVRALAGRARTLVSPAPTLGVPDVTQLGPVPADPDELTAYLARLARVDRALRVAQGSYAEALARREELALRARSVHEALAGSGAGAAMSGLAEQVQALLDARPTDLTRLEALVQAQEAFARTMGVAT</sequence>
<dbReference type="RefSeq" id="WP_114927467.1">
    <property type="nucleotide sequence ID" value="NZ_CP031229.1"/>
</dbReference>
<reference evidence="1 2" key="1">
    <citation type="submission" date="2018-07" db="EMBL/GenBank/DDBJ databases">
        <title>Complete genome sequencing of Ornithinimicrobium sp. AMA3305.</title>
        <authorList>
            <person name="Bae J.-W."/>
        </authorList>
    </citation>
    <scope>NUCLEOTIDE SEQUENCE [LARGE SCALE GENOMIC DNA]</scope>
    <source>
        <strain evidence="1 2">AMA3305</strain>
    </source>
</reference>
<dbReference type="EMBL" id="CP031229">
    <property type="protein sequence ID" value="AXH95702.1"/>
    <property type="molecule type" value="Genomic_DNA"/>
</dbReference>
<name>A0A345NKZ4_9MICO</name>
<gene>
    <name evidence="1" type="ORF">DV701_05820</name>
</gene>